<reference evidence="1 2" key="1">
    <citation type="journal article" date="2016" name="Nat. Commun.">
        <title>Ectomycorrhizal ecology is imprinted in the genome of the dominant symbiotic fungus Cenococcum geophilum.</title>
        <authorList>
            <consortium name="DOE Joint Genome Institute"/>
            <person name="Peter M."/>
            <person name="Kohler A."/>
            <person name="Ohm R.A."/>
            <person name="Kuo A."/>
            <person name="Krutzmann J."/>
            <person name="Morin E."/>
            <person name="Arend M."/>
            <person name="Barry K.W."/>
            <person name="Binder M."/>
            <person name="Choi C."/>
            <person name="Clum A."/>
            <person name="Copeland A."/>
            <person name="Grisel N."/>
            <person name="Haridas S."/>
            <person name="Kipfer T."/>
            <person name="LaButti K."/>
            <person name="Lindquist E."/>
            <person name="Lipzen A."/>
            <person name="Maire R."/>
            <person name="Meier B."/>
            <person name="Mihaltcheva S."/>
            <person name="Molinier V."/>
            <person name="Murat C."/>
            <person name="Poggeler S."/>
            <person name="Quandt C.A."/>
            <person name="Sperisen C."/>
            <person name="Tritt A."/>
            <person name="Tisserant E."/>
            <person name="Crous P.W."/>
            <person name="Henrissat B."/>
            <person name="Nehls U."/>
            <person name="Egli S."/>
            <person name="Spatafora J.W."/>
            <person name="Grigoriev I.V."/>
            <person name="Martin F.M."/>
        </authorList>
    </citation>
    <scope>NUCLEOTIDE SEQUENCE [LARGE SCALE GENOMIC DNA]</scope>
    <source>
        <strain evidence="1 2">CBS 459.81</strain>
    </source>
</reference>
<dbReference type="Proteomes" id="UP000250266">
    <property type="component" value="Unassembled WGS sequence"/>
</dbReference>
<name>A0A8E2J8J9_9PEZI</name>
<dbReference type="AlphaFoldDB" id="A0A8E2J8J9"/>
<evidence type="ECO:0000313" key="1">
    <source>
        <dbReference type="EMBL" id="OCK73338.1"/>
    </source>
</evidence>
<keyword evidence="2" id="KW-1185">Reference proteome</keyword>
<sequence>MGHASIGTFLKYYLSRRVTVDTQAVSVKERWEYKQPIRDVEQQLAGVEVKNNVNKELVDAILAQPGLSIEEEMCRQNKAIYAIIRYCGIEEGGLNPDNEALEAAKVSVYKDERPTICFLCLGNNKLPTQSRIYSFYTSGDLSKHFKRKNLQYIKEGNQLRCNLYRVDLDGKTHLRRNIYNVHGTVS</sequence>
<gene>
    <name evidence="1" type="ORF">K432DRAFT_420771</name>
</gene>
<organism evidence="1 2">
    <name type="scientific">Lepidopterella palustris CBS 459.81</name>
    <dbReference type="NCBI Taxonomy" id="1314670"/>
    <lineage>
        <taxon>Eukaryota</taxon>
        <taxon>Fungi</taxon>
        <taxon>Dikarya</taxon>
        <taxon>Ascomycota</taxon>
        <taxon>Pezizomycotina</taxon>
        <taxon>Dothideomycetes</taxon>
        <taxon>Pleosporomycetidae</taxon>
        <taxon>Mytilinidiales</taxon>
        <taxon>Argynnaceae</taxon>
        <taxon>Lepidopterella</taxon>
    </lineage>
</organism>
<dbReference type="OrthoDB" id="4485682at2759"/>
<evidence type="ECO:0000313" key="2">
    <source>
        <dbReference type="Proteomes" id="UP000250266"/>
    </source>
</evidence>
<accession>A0A8E2J8J9</accession>
<proteinExistence type="predicted"/>
<protein>
    <submittedName>
        <fullName evidence="1">Uncharacterized protein</fullName>
    </submittedName>
</protein>
<dbReference type="EMBL" id="KV745820">
    <property type="protein sequence ID" value="OCK73338.1"/>
    <property type="molecule type" value="Genomic_DNA"/>
</dbReference>